<dbReference type="InterPro" id="IPR001845">
    <property type="entry name" value="HTH_ArsR_DNA-bd_dom"/>
</dbReference>
<feature type="domain" description="HTH arsR-type" evidence="1">
    <location>
        <begin position="1"/>
        <end position="89"/>
    </location>
</feature>
<accession>A0A1F5EJQ1</accession>
<evidence type="ECO:0000259" key="1">
    <source>
        <dbReference type="PROSITE" id="PS50987"/>
    </source>
</evidence>
<dbReference type="InterPro" id="IPR011991">
    <property type="entry name" value="ArsR-like_HTH"/>
</dbReference>
<dbReference type="SMART" id="SM00418">
    <property type="entry name" value="HTH_ARSR"/>
    <property type="match status" value="1"/>
</dbReference>
<dbReference type="SUPFAM" id="SSF46785">
    <property type="entry name" value="Winged helix' DNA-binding domain"/>
    <property type="match status" value="1"/>
</dbReference>
<evidence type="ECO:0000313" key="3">
    <source>
        <dbReference type="Proteomes" id="UP000176451"/>
    </source>
</evidence>
<dbReference type="AlphaFoldDB" id="A0A1F5EJQ1"/>
<evidence type="ECO:0000313" key="2">
    <source>
        <dbReference type="EMBL" id="OGD67560.1"/>
    </source>
</evidence>
<reference evidence="2 3" key="1">
    <citation type="journal article" date="2016" name="Nat. Commun.">
        <title>Thousands of microbial genomes shed light on interconnected biogeochemical processes in an aquifer system.</title>
        <authorList>
            <person name="Anantharaman K."/>
            <person name="Brown C.T."/>
            <person name="Hug L.A."/>
            <person name="Sharon I."/>
            <person name="Castelle C.J."/>
            <person name="Probst A.J."/>
            <person name="Thomas B.C."/>
            <person name="Singh A."/>
            <person name="Wilkins M.J."/>
            <person name="Karaoz U."/>
            <person name="Brodie E.L."/>
            <person name="Williams K.H."/>
            <person name="Hubbard S.S."/>
            <person name="Banfield J.F."/>
        </authorList>
    </citation>
    <scope>NUCLEOTIDE SEQUENCE [LARGE SCALE GENOMIC DNA]</scope>
</reference>
<organism evidence="2 3">
    <name type="scientific">Candidatus Berkelbacteria bacterium RIFCSPHIGHO2_12_FULL_36_9</name>
    <dbReference type="NCBI Taxonomy" id="1797469"/>
    <lineage>
        <taxon>Bacteria</taxon>
        <taxon>Candidatus Berkelbacteria</taxon>
    </lineage>
</organism>
<dbReference type="InterPro" id="IPR036388">
    <property type="entry name" value="WH-like_DNA-bd_sf"/>
</dbReference>
<dbReference type="CDD" id="cd00090">
    <property type="entry name" value="HTH_ARSR"/>
    <property type="match status" value="1"/>
</dbReference>
<dbReference type="GO" id="GO:0003700">
    <property type="term" value="F:DNA-binding transcription factor activity"/>
    <property type="evidence" value="ECO:0007669"/>
    <property type="project" value="InterPro"/>
</dbReference>
<dbReference type="Gene3D" id="1.10.10.10">
    <property type="entry name" value="Winged helix-like DNA-binding domain superfamily/Winged helix DNA-binding domain"/>
    <property type="match status" value="1"/>
</dbReference>
<dbReference type="Proteomes" id="UP000176451">
    <property type="component" value="Unassembled WGS sequence"/>
</dbReference>
<comment type="caution">
    <text evidence="2">The sequence shown here is derived from an EMBL/GenBank/DDBJ whole genome shotgun (WGS) entry which is preliminary data.</text>
</comment>
<dbReference type="EMBL" id="MEZV01000013">
    <property type="protein sequence ID" value="OGD67560.1"/>
    <property type="molecule type" value="Genomic_DNA"/>
</dbReference>
<dbReference type="InterPro" id="IPR036390">
    <property type="entry name" value="WH_DNA-bd_sf"/>
</dbReference>
<dbReference type="STRING" id="1797469.A3F08_00785"/>
<protein>
    <recommendedName>
        <fullName evidence="1">HTH arsR-type domain-containing protein</fullName>
    </recommendedName>
</protein>
<gene>
    <name evidence="2" type="ORF">A3F08_00785</name>
</gene>
<sequence>MKNKRELEKIFKGVANHRRVEILLLLEKTPGLSVIEISYQLKVDYKTIAEHIRKLHIAGLIFKTNKGSSVANTISPLGQSILVFCRTLE</sequence>
<dbReference type="Pfam" id="PF01022">
    <property type="entry name" value="HTH_5"/>
    <property type="match status" value="1"/>
</dbReference>
<dbReference type="PROSITE" id="PS50987">
    <property type="entry name" value="HTH_ARSR_2"/>
    <property type="match status" value="1"/>
</dbReference>
<name>A0A1F5EJQ1_9BACT</name>
<proteinExistence type="predicted"/>